<dbReference type="PANTHER" id="PTHR30636:SF3">
    <property type="entry name" value="UPF0701 PROTEIN YICC"/>
    <property type="match status" value="1"/>
</dbReference>
<evidence type="ECO:0000259" key="6">
    <source>
        <dbReference type="Pfam" id="PF03755"/>
    </source>
</evidence>
<dbReference type="Pfam" id="PF03755">
    <property type="entry name" value="YicC-like_N"/>
    <property type="match status" value="1"/>
</dbReference>
<reference evidence="9" key="1">
    <citation type="submission" date="2017-04" db="EMBL/GenBank/DDBJ databases">
        <authorList>
            <person name="Song Y."/>
            <person name="Cho B.-K."/>
        </authorList>
    </citation>
    <scope>NUCLEOTIDE SEQUENCE [LARGE SCALE GENOMIC DNA]</scope>
    <source>
        <strain evidence="9">SL1</strain>
    </source>
</reference>
<comment type="similarity">
    <text evidence="5">Belongs to the YicC/YloC family.</text>
</comment>
<proteinExistence type="inferred from homology"/>
<evidence type="ECO:0000256" key="2">
    <source>
        <dbReference type="ARBA" id="ARBA00022722"/>
    </source>
</evidence>
<dbReference type="AlphaFoldDB" id="A0A2U8DNY3"/>
<accession>A0A2U8DNY3</accession>
<dbReference type="EMBL" id="CP020953">
    <property type="protein sequence ID" value="AWI03934.1"/>
    <property type="molecule type" value="Genomic_DNA"/>
</dbReference>
<dbReference type="PANTHER" id="PTHR30636">
    <property type="entry name" value="UPF0701 PROTEIN YICC"/>
    <property type="match status" value="1"/>
</dbReference>
<feature type="domain" description="Endoribonuclease YicC-like N-terminal" evidence="6">
    <location>
        <begin position="2"/>
        <end position="157"/>
    </location>
</feature>
<keyword evidence="3" id="KW-0255">Endonuclease</keyword>
<dbReference type="GO" id="GO:0004521">
    <property type="term" value="F:RNA endonuclease activity"/>
    <property type="evidence" value="ECO:0007669"/>
    <property type="project" value="InterPro"/>
</dbReference>
<evidence type="ECO:0000256" key="4">
    <source>
        <dbReference type="ARBA" id="ARBA00022801"/>
    </source>
</evidence>
<keyword evidence="9" id="KW-1185">Reference proteome</keyword>
<dbReference type="OrthoDB" id="9771229at2"/>
<evidence type="ECO:0000256" key="5">
    <source>
        <dbReference type="ARBA" id="ARBA00035648"/>
    </source>
</evidence>
<comment type="cofactor">
    <cofactor evidence="1">
        <name>a divalent metal cation</name>
        <dbReference type="ChEBI" id="CHEBI:60240"/>
    </cofactor>
</comment>
<protein>
    <submittedName>
        <fullName evidence="8">YicC family protein</fullName>
    </submittedName>
</protein>
<dbReference type="GO" id="GO:0016787">
    <property type="term" value="F:hydrolase activity"/>
    <property type="evidence" value="ECO:0007669"/>
    <property type="project" value="UniProtKB-KW"/>
</dbReference>
<evidence type="ECO:0000259" key="7">
    <source>
        <dbReference type="Pfam" id="PF08340"/>
    </source>
</evidence>
<evidence type="ECO:0000256" key="3">
    <source>
        <dbReference type="ARBA" id="ARBA00022759"/>
    </source>
</evidence>
<name>A0A2U8DNY3_9CLOT</name>
<keyword evidence="2" id="KW-0540">Nuclease</keyword>
<gene>
    <name evidence="8" type="ORF">B9W14_05315</name>
</gene>
<organism evidence="8 9">
    <name type="scientific">Clostridium drakei</name>
    <dbReference type="NCBI Taxonomy" id="332101"/>
    <lineage>
        <taxon>Bacteria</taxon>
        <taxon>Bacillati</taxon>
        <taxon>Bacillota</taxon>
        <taxon>Clostridia</taxon>
        <taxon>Eubacteriales</taxon>
        <taxon>Clostridiaceae</taxon>
        <taxon>Clostridium</taxon>
    </lineage>
</organism>
<evidence type="ECO:0000313" key="9">
    <source>
        <dbReference type="Proteomes" id="UP000244910"/>
    </source>
</evidence>
<dbReference type="KEGG" id="cdrk:B9W14_05315"/>
<dbReference type="RefSeq" id="WP_032077703.1">
    <property type="nucleotide sequence ID" value="NZ_CP020953.1"/>
</dbReference>
<dbReference type="InterPro" id="IPR013551">
    <property type="entry name" value="YicC-like_C"/>
</dbReference>
<feature type="domain" description="Endoribonuclease YicC-like C-terminal" evidence="7">
    <location>
        <begin position="173"/>
        <end position="292"/>
    </location>
</feature>
<keyword evidence="4" id="KW-0378">Hydrolase</keyword>
<evidence type="ECO:0000313" key="8">
    <source>
        <dbReference type="EMBL" id="AWI03934.1"/>
    </source>
</evidence>
<dbReference type="NCBIfam" id="TIGR00255">
    <property type="entry name" value="YicC/YloC family endoribonuclease"/>
    <property type="match status" value="1"/>
</dbReference>
<sequence length="292" mass="34029">MIKSMTGFGRGSTDQEGGRFTVEIKTVNHRYLDLNIKMPKTFIALEDRMRKLIKEKVNRGKIDIFITQNNYEKQGVNAILNEPLADSYVQCLNKIRERYGMQENITVSLIAKFPEVITIKQEEEDLEILWESLRTPLEDAVDMLVSMREKEGTKLQQNIFVKCDYIKSLLDKIEKRSPQVVVDYKQKLTTRLSELMQDYTIDESRIAMEIALFADKACLDEEIVRLNSHLIQMKDTLNLEEPIGRKLDFIVQEMNREANTIASKSNDLEITNHVLNIKNEIEKIREQIQNIE</sequence>
<dbReference type="InterPro" id="IPR005229">
    <property type="entry name" value="YicC/YloC-like"/>
</dbReference>
<evidence type="ECO:0000256" key="1">
    <source>
        <dbReference type="ARBA" id="ARBA00001968"/>
    </source>
</evidence>
<dbReference type="Proteomes" id="UP000244910">
    <property type="component" value="Chromosome"/>
</dbReference>
<dbReference type="InterPro" id="IPR013527">
    <property type="entry name" value="YicC-like_N"/>
</dbReference>
<dbReference type="Pfam" id="PF08340">
    <property type="entry name" value="YicC-like_C"/>
    <property type="match status" value="1"/>
</dbReference>